<accession>B1YXZ3</accession>
<gene>
    <name evidence="1" type="ordered locus">BamMC406_4673</name>
</gene>
<name>B1YXZ3_BURA4</name>
<organism evidence="1 2">
    <name type="scientific">Burkholderia ambifaria (strain MC40-6)</name>
    <dbReference type="NCBI Taxonomy" id="398577"/>
    <lineage>
        <taxon>Bacteria</taxon>
        <taxon>Pseudomonadati</taxon>
        <taxon>Pseudomonadota</taxon>
        <taxon>Betaproteobacteria</taxon>
        <taxon>Burkholderiales</taxon>
        <taxon>Burkholderiaceae</taxon>
        <taxon>Burkholderia</taxon>
        <taxon>Burkholderia cepacia complex</taxon>
    </lineage>
</organism>
<reference evidence="2" key="1">
    <citation type="submission" date="2008-04" db="EMBL/GenBank/DDBJ databases">
        <title>Complete sequence of chromosome 2 of Burkholderia ambifaria MC40-6.</title>
        <authorList>
            <person name="Copeland A."/>
            <person name="Lucas S."/>
            <person name="Lapidus A."/>
            <person name="Glavina del Rio T."/>
            <person name="Dalin E."/>
            <person name="Tice H."/>
            <person name="Pitluck S."/>
            <person name="Chain P."/>
            <person name="Malfatti S."/>
            <person name="Shin M."/>
            <person name="Vergez L."/>
            <person name="Lang D."/>
            <person name="Schmutz J."/>
            <person name="Larimer F."/>
            <person name="Land M."/>
            <person name="Hauser L."/>
            <person name="Kyrpides N."/>
            <person name="Lykidis A."/>
            <person name="Ramette A."/>
            <person name="Konstantinidis K."/>
            <person name="Tiedje J."/>
            <person name="Richardson P."/>
        </authorList>
    </citation>
    <scope>NUCLEOTIDE SEQUENCE [LARGE SCALE GENOMIC DNA]</scope>
    <source>
        <strain evidence="2">MC40-6</strain>
    </source>
</reference>
<evidence type="ECO:0000313" key="1">
    <source>
        <dbReference type="EMBL" id="ACB67127.1"/>
    </source>
</evidence>
<dbReference type="Pfam" id="PF14367">
    <property type="entry name" value="DUF4411"/>
    <property type="match status" value="1"/>
</dbReference>
<dbReference type="KEGG" id="bac:BamMC406_4673"/>
<protein>
    <submittedName>
        <fullName evidence="1">Uncharacterized protein</fullName>
    </submittedName>
</protein>
<proteinExistence type="predicted"/>
<sequence>MFINEIFLFFTALTVSPINAKVLLGYETLVLQEEADPEIVASVLAKGYAPDLDETELEEVGRDPFLIAYAVTDPGHRVVVSIEVSAPAKKRANRRVPDVCRDNGVSVCNTFTMLRELGFTTTWLKPTA</sequence>
<dbReference type="Proteomes" id="UP000001680">
    <property type="component" value="Chromosome 2"/>
</dbReference>
<dbReference type="InterPro" id="IPR016541">
    <property type="entry name" value="UCP008505"/>
</dbReference>
<dbReference type="HOGENOM" id="CLU_1955443_0_0_4"/>
<evidence type="ECO:0000313" key="2">
    <source>
        <dbReference type="Proteomes" id="UP000001680"/>
    </source>
</evidence>
<dbReference type="AlphaFoldDB" id="B1YXZ3"/>
<dbReference type="EMBL" id="CP001026">
    <property type="protein sequence ID" value="ACB67127.1"/>
    <property type="molecule type" value="Genomic_DNA"/>
</dbReference>